<dbReference type="AlphaFoldDB" id="A0A8H5HSC2"/>
<organism evidence="1 2">
    <name type="scientific">Collybiopsis confluens</name>
    <dbReference type="NCBI Taxonomy" id="2823264"/>
    <lineage>
        <taxon>Eukaryota</taxon>
        <taxon>Fungi</taxon>
        <taxon>Dikarya</taxon>
        <taxon>Basidiomycota</taxon>
        <taxon>Agaricomycotina</taxon>
        <taxon>Agaricomycetes</taxon>
        <taxon>Agaricomycetidae</taxon>
        <taxon>Agaricales</taxon>
        <taxon>Marasmiineae</taxon>
        <taxon>Omphalotaceae</taxon>
        <taxon>Collybiopsis</taxon>
    </lineage>
</organism>
<reference evidence="1 2" key="1">
    <citation type="journal article" date="2020" name="ISME J.">
        <title>Uncovering the hidden diversity of litter-decomposition mechanisms in mushroom-forming fungi.</title>
        <authorList>
            <person name="Floudas D."/>
            <person name="Bentzer J."/>
            <person name="Ahren D."/>
            <person name="Johansson T."/>
            <person name="Persson P."/>
            <person name="Tunlid A."/>
        </authorList>
    </citation>
    <scope>NUCLEOTIDE SEQUENCE [LARGE SCALE GENOMIC DNA]</scope>
    <source>
        <strain evidence="1 2">CBS 406.79</strain>
    </source>
</reference>
<dbReference type="OrthoDB" id="2844577at2759"/>
<gene>
    <name evidence="1" type="ORF">D9757_004834</name>
</gene>
<proteinExistence type="predicted"/>
<evidence type="ECO:0000313" key="1">
    <source>
        <dbReference type="EMBL" id="KAF5388619.1"/>
    </source>
</evidence>
<name>A0A8H5HSC2_9AGAR</name>
<accession>A0A8H5HSC2</accession>
<keyword evidence="2" id="KW-1185">Reference proteome</keyword>
<evidence type="ECO:0008006" key="3">
    <source>
        <dbReference type="Google" id="ProtNLM"/>
    </source>
</evidence>
<protein>
    <recommendedName>
        <fullName evidence="3">F-box domain-containing protein</fullName>
    </recommendedName>
</protein>
<sequence>MAFEATLIVRFPSIDTILPRRRPRASPILISRIPSPHILSSRIEGPIWLSKSNMVSIKHHILEAEHHFSSLQSLMMTMNVRQGSILYNEVIDQMDETLDEIAHLNNVLSPVRRIPLEILTEIFKVYCLLPSDTSGSVISAPNDALSRINTQFTSPSASFLRPRFILTSVCAAWRQAAHGTPLLWSKLKIFQLPDSRTSPRMICKWLSRSGICPIELDLTLSESATAILATVISFSFRIRSLRLSAPFKLLLVVFQSPATSFPSLEKLRIEVPAIDWQSRLLARSGRDELASEPRAYLQDKFPSGIRCFAGSKSLAHVEIAEHGEFSLLEYLVLPLELLKVLDIDANSALSNPTAYLHFLSRATSLVHLKFYSSEFLGRDGRQLLDQFTDSISLPLLNSLDISFRYSSYVAVKLFHCLVAPSLKRLRLLTLTEELDVDLTIQLLSFQKRSNISLSSLYLGGIEGQMEFSRILHRLSSEILPQLDSADSSDSTSIYNVPAAFSSITCLCIQENAHDLVPFLRALTKTSTLIIDEKSDERLQTTNFLPNLEELWLYLDAERCKTECLNLVLDMLQVRSTYNQKAHGGGGACSVASGEGQIQMRRLKKARIHIHDYTTIIPLETKRRLGRVQKGMDIKIWTHSGVLFSELEREQLELEGMGW</sequence>
<dbReference type="Proteomes" id="UP000518752">
    <property type="component" value="Unassembled WGS sequence"/>
</dbReference>
<dbReference type="EMBL" id="JAACJN010000028">
    <property type="protein sequence ID" value="KAF5388619.1"/>
    <property type="molecule type" value="Genomic_DNA"/>
</dbReference>
<evidence type="ECO:0000313" key="2">
    <source>
        <dbReference type="Proteomes" id="UP000518752"/>
    </source>
</evidence>
<comment type="caution">
    <text evidence="1">The sequence shown here is derived from an EMBL/GenBank/DDBJ whole genome shotgun (WGS) entry which is preliminary data.</text>
</comment>